<protein>
    <submittedName>
        <fullName evidence="3">Uncharacterized protein</fullName>
    </submittedName>
</protein>
<gene>
    <name evidence="3" type="ORF">BXZ70DRAFT_586987</name>
</gene>
<dbReference type="AlphaFoldDB" id="A0A8K0XKL1"/>
<feature type="compositionally biased region" description="Basic and acidic residues" evidence="2">
    <location>
        <begin position="920"/>
        <end position="964"/>
    </location>
</feature>
<dbReference type="Gene3D" id="1.10.287.1490">
    <property type="match status" value="1"/>
</dbReference>
<organism evidence="3 4">
    <name type="scientific">Cristinia sonorae</name>
    <dbReference type="NCBI Taxonomy" id="1940300"/>
    <lineage>
        <taxon>Eukaryota</taxon>
        <taxon>Fungi</taxon>
        <taxon>Dikarya</taxon>
        <taxon>Basidiomycota</taxon>
        <taxon>Agaricomycotina</taxon>
        <taxon>Agaricomycetes</taxon>
        <taxon>Agaricomycetidae</taxon>
        <taxon>Agaricales</taxon>
        <taxon>Pleurotineae</taxon>
        <taxon>Stephanosporaceae</taxon>
        <taxon>Cristinia</taxon>
    </lineage>
</organism>
<dbReference type="Proteomes" id="UP000813824">
    <property type="component" value="Unassembled WGS sequence"/>
</dbReference>
<feature type="coiled-coil region" evidence="1">
    <location>
        <begin position="474"/>
        <end position="543"/>
    </location>
</feature>
<evidence type="ECO:0000313" key="4">
    <source>
        <dbReference type="Proteomes" id="UP000813824"/>
    </source>
</evidence>
<dbReference type="EMBL" id="JAEVFJ010000049">
    <property type="protein sequence ID" value="KAH8082819.1"/>
    <property type="molecule type" value="Genomic_DNA"/>
</dbReference>
<feature type="compositionally biased region" description="Low complexity" evidence="2">
    <location>
        <begin position="563"/>
        <end position="576"/>
    </location>
</feature>
<feature type="region of interest" description="Disordered" evidence="2">
    <location>
        <begin position="548"/>
        <end position="581"/>
    </location>
</feature>
<feature type="region of interest" description="Disordered" evidence="2">
    <location>
        <begin position="1"/>
        <end position="397"/>
    </location>
</feature>
<evidence type="ECO:0000256" key="1">
    <source>
        <dbReference type="SAM" id="Coils"/>
    </source>
</evidence>
<evidence type="ECO:0000313" key="3">
    <source>
        <dbReference type="EMBL" id="KAH8082819.1"/>
    </source>
</evidence>
<feature type="compositionally biased region" description="Low complexity" evidence="2">
    <location>
        <begin position="1"/>
        <end position="26"/>
    </location>
</feature>
<feature type="compositionally biased region" description="Low complexity" evidence="2">
    <location>
        <begin position="206"/>
        <end position="228"/>
    </location>
</feature>
<comment type="caution">
    <text evidence="3">The sequence shown here is derived from an EMBL/GenBank/DDBJ whole genome shotgun (WGS) entry which is preliminary data.</text>
</comment>
<feature type="compositionally biased region" description="Pro residues" evidence="2">
    <location>
        <begin position="313"/>
        <end position="322"/>
    </location>
</feature>
<feature type="compositionally biased region" description="Low complexity" evidence="2">
    <location>
        <begin position="282"/>
        <end position="294"/>
    </location>
</feature>
<sequence length="1012" mass="110791">MSDIDSLSDLTSQSSSRSASPQPLSANTPIPTLTLVSNPQQPRDSFDGVDIPTAGNSKRKVTSQQRKQGSKTKMPAESKRSKKSIPSSSDEDEANVNGDMGGNIAAALQQAYHPPQSSPARRSKMRRIVSSLANSDDSSVEMVDEVQPKDVSTPGPSANRSRSATLTRSGNSDASPLTAVDGPSASGTTGDLDPSKDQEIDVSPTAVSESSNSAAAAPATSSTRSNRSVALKSTSRGKPPGVRHPPGLQDGQPKHTMRDIVEDDANDQYIRKRSGILDGRKSAALPLASGSSSSRTTELPTRASTSAPQKRGAPPPSPPPAAPHRTVKKPRIIITDEDEKEETLPPLPKSIKIKLKPRPVPTTKPQEQRSPPVAPPSPPKPTNEPLPLPPAVRPAEAPVIQKEISSLKADIASLKAAQAGLRSDQASLKADHSNLSKTFGALEVSQSTLKSNNASVSQRIDLVITSHQSITNTAKNSEATIGKLKTKLEETNKQVETLHRDAETLRGEMLEVRKLLEDMKRQKEELEATVGALARENRSMQEEFRTEIQVTRNGASNPERVIPSSSSGPAPSQQPSEVPPPMAIDMEEASRIAHDKLHRTMFFEVKTLVHAFARDMLPKSLDDPLWKALIDAAQERLHTGREQAELMLERDRNGEFANEYHSYQASRPPVRNNIAPFDGGLQTRNRQRYDRRAHGPTPFVPYHSAPGAGLQPFPQEQRSCSVPPPMQAHNHQWNQQHECRHSNCMRGPPPVQSGMSGLPTRDHRNTLGLDNNGKGSTSTSAYRRPTTSPMPFNRNGAITVTPNTMSPASPPRDNGPGPAVPATSSDVPLAISETKLVYIDKSDSDGPTEYRRGDIDMDHPDRGDRHGHSNDMPPPPLPKDKHYSSRSSSHHRAFESSSSSSSPSRRTHSHRSPSYSRSYDGQDRHGYRREGDQEYRREHRSEGRSRYGFEHDARPEHDEDDYHGSRHREGRRHSRYYDEGSQGGHRRERSLSYSRDQSSADRHGDHYMASPS</sequence>
<reference evidence="3" key="1">
    <citation type="journal article" date="2021" name="New Phytol.">
        <title>Evolutionary innovations through gain and loss of genes in the ectomycorrhizal Boletales.</title>
        <authorList>
            <person name="Wu G."/>
            <person name="Miyauchi S."/>
            <person name="Morin E."/>
            <person name="Kuo A."/>
            <person name="Drula E."/>
            <person name="Varga T."/>
            <person name="Kohler A."/>
            <person name="Feng B."/>
            <person name="Cao Y."/>
            <person name="Lipzen A."/>
            <person name="Daum C."/>
            <person name="Hundley H."/>
            <person name="Pangilinan J."/>
            <person name="Johnson J."/>
            <person name="Barry K."/>
            <person name="LaButti K."/>
            <person name="Ng V."/>
            <person name="Ahrendt S."/>
            <person name="Min B."/>
            <person name="Choi I.G."/>
            <person name="Park H."/>
            <person name="Plett J.M."/>
            <person name="Magnuson J."/>
            <person name="Spatafora J.W."/>
            <person name="Nagy L.G."/>
            <person name="Henrissat B."/>
            <person name="Grigoriev I.V."/>
            <person name="Yang Z.L."/>
            <person name="Xu J."/>
            <person name="Martin F.M."/>
        </authorList>
    </citation>
    <scope>NUCLEOTIDE SEQUENCE</scope>
    <source>
        <strain evidence="3">KKN 215</strain>
    </source>
</reference>
<feature type="compositionally biased region" description="Polar residues" evidence="2">
    <location>
        <begin position="295"/>
        <end position="308"/>
    </location>
</feature>
<feature type="compositionally biased region" description="Basic and acidic residues" evidence="2">
    <location>
        <begin position="838"/>
        <end position="869"/>
    </location>
</feature>
<feature type="compositionally biased region" description="Polar residues" evidence="2">
    <location>
        <begin position="773"/>
        <end position="807"/>
    </location>
</feature>
<feature type="region of interest" description="Disordered" evidence="2">
    <location>
        <begin position="740"/>
        <end position="1012"/>
    </location>
</feature>
<keyword evidence="4" id="KW-1185">Reference proteome</keyword>
<feature type="compositionally biased region" description="Polar residues" evidence="2">
    <location>
        <begin position="154"/>
        <end position="175"/>
    </location>
</feature>
<feature type="compositionally biased region" description="Pro residues" evidence="2">
    <location>
        <begin position="372"/>
        <end position="392"/>
    </location>
</feature>
<evidence type="ECO:0000256" key="2">
    <source>
        <dbReference type="SAM" id="MobiDB-lite"/>
    </source>
</evidence>
<feature type="compositionally biased region" description="Polar residues" evidence="2">
    <location>
        <begin position="27"/>
        <end position="43"/>
    </location>
</feature>
<proteinExistence type="predicted"/>
<keyword evidence="1" id="KW-0175">Coiled coil</keyword>
<name>A0A8K0XKL1_9AGAR</name>
<accession>A0A8K0XKL1</accession>
<feature type="compositionally biased region" description="Basic residues" evidence="2">
    <location>
        <begin position="965"/>
        <end position="974"/>
    </location>
</feature>
<feature type="compositionally biased region" description="Low complexity" evidence="2">
    <location>
        <begin position="895"/>
        <end position="904"/>
    </location>
</feature>